<keyword evidence="1" id="KW-0931">ER-Golgi transport</keyword>
<dbReference type="GO" id="GO:0000139">
    <property type="term" value="C:Golgi membrane"/>
    <property type="evidence" value="ECO:0007669"/>
    <property type="project" value="UniProtKB-SubCell"/>
</dbReference>
<accession>A0A2J8X7I5</accession>
<feature type="non-terminal residue" evidence="3">
    <location>
        <position position="56"/>
    </location>
</feature>
<dbReference type="PANTHER" id="PTHR10984">
    <property type="entry name" value="ENDOPLASMIC RETICULUM-GOLGI INTERMEDIATE COMPARTMENT PROTEIN"/>
    <property type="match status" value="1"/>
</dbReference>
<dbReference type="InterPro" id="IPR039542">
    <property type="entry name" value="Erv_N"/>
</dbReference>
<comment type="subcellular location">
    <subcellularLocation>
        <location evidence="1">Endoplasmic reticulum membrane</location>
        <topology evidence="1">Multi-pass membrane protein</topology>
    </subcellularLocation>
    <subcellularLocation>
        <location evidence="1">Endoplasmic reticulum-Golgi intermediate compartment membrane</location>
        <topology evidence="1">Multi-pass membrane protein</topology>
    </subcellularLocation>
    <subcellularLocation>
        <location evidence="1">Golgi apparatus membrane</location>
        <topology evidence="1">Multi-pass membrane protein</topology>
    </subcellularLocation>
</comment>
<keyword evidence="1" id="KW-0472">Membrane</keyword>
<comment type="caution">
    <text evidence="3">The sequence shown here is derived from an EMBL/GenBank/DDBJ whole genome shotgun (WGS) entry which is preliminary data.</text>
</comment>
<proteinExistence type="inferred from homology"/>
<keyword evidence="1" id="KW-0812">Transmembrane</keyword>
<feature type="transmembrane region" description="Helical" evidence="1">
    <location>
        <begin position="21"/>
        <end position="41"/>
    </location>
</feature>
<protein>
    <recommendedName>
        <fullName evidence="1">Endoplasmic reticulum-Golgi intermediate compartment protein</fullName>
    </recommendedName>
</protein>
<comment type="function">
    <text evidence="1">Plays a role in transport between endoplasmic reticulum and Golgi.</text>
</comment>
<dbReference type="AlphaFoldDB" id="A0A2J8X7I5"/>
<reference evidence="3" key="1">
    <citation type="submission" date="2017-12" db="EMBL/GenBank/DDBJ databases">
        <title>High-resolution comparative analysis of great ape genomes.</title>
        <authorList>
            <person name="Pollen A."/>
            <person name="Hastie A."/>
            <person name="Hormozdiari F."/>
            <person name="Dougherty M."/>
            <person name="Liu R."/>
            <person name="Chaisson M."/>
            <person name="Hoppe E."/>
            <person name="Hill C."/>
            <person name="Pang A."/>
            <person name="Hillier L."/>
            <person name="Baker C."/>
            <person name="Armstrong J."/>
            <person name="Shendure J."/>
            <person name="Paten B."/>
            <person name="Wilson R."/>
            <person name="Chao H."/>
            <person name="Schneider V."/>
            <person name="Ventura M."/>
            <person name="Kronenberg Z."/>
            <person name="Murali S."/>
            <person name="Gordon D."/>
            <person name="Cantsilieris S."/>
            <person name="Munson K."/>
            <person name="Nelson B."/>
            <person name="Raja A."/>
            <person name="Underwood J."/>
            <person name="Diekhans M."/>
            <person name="Fiddes I."/>
            <person name="Haussler D."/>
            <person name="Eichler E."/>
        </authorList>
    </citation>
    <scope>NUCLEOTIDE SEQUENCE [LARGE SCALE GENOMIC DNA]</scope>
    <source>
        <strain evidence="3">Susie</strain>
    </source>
</reference>
<name>A0A2J8X7I5_PONAB</name>
<keyword evidence="1" id="KW-0256">Endoplasmic reticulum</keyword>
<keyword evidence="1" id="KW-0333">Golgi apparatus</keyword>
<dbReference type="GO" id="GO:0005789">
    <property type="term" value="C:endoplasmic reticulum membrane"/>
    <property type="evidence" value="ECO:0007669"/>
    <property type="project" value="UniProtKB-SubCell"/>
</dbReference>
<dbReference type="GO" id="GO:0006890">
    <property type="term" value="P:retrograde vesicle-mediated transport, Golgi to endoplasmic reticulum"/>
    <property type="evidence" value="ECO:0007669"/>
    <property type="project" value="TreeGrafter"/>
</dbReference>
<dbReference type="Pfam" id="PF13850">
    <property type="entry name" value="ERGIC_N"/>
    <property type="match status" value="1"/>
</dbReference>
<dbReference type="GO" id="GO:0030134">
    <property type="term" value="C:COPII-coated ER to Golgi transport vesicle"/>
    <property type="evidence" value="ECO:0007669"/>
    <property type="project" value="TreeGrafter"/>
</dbReference>
<dbReference type="EMBL" id="NDHI03003371">
    <property type="protein sequence ID" value="PNJ77976.1"/>
    <property type="molecule type" value="Genomic_DNA"/>
</dbReference>
<evidence type="ECO:0000256" key="1">
    <source>
        <dbReference type="RuleBase" id="RU369013"/>
    </source>
</evidence>
<sequence length="56" mass="6526">MPFDFRRFDIYRKVPKDLTQPTYTGAIISICCCLFILFLFLSELTGFITTEVGRAR</sequence>
<feature type="domain" description="Endoplasmic reticulum vesicle transporter N-terminal" evidence="2">
    <location>
        <begin position="5"/>
        <end position="52"/>
    </location>
</feature>
<keyword evidence="1" id="KW-1133">Transmembrane helix</keyword>
<dbReference type="InterPro" id="IPR045888">
    <property type="entry name" value="Erv"/>
</dbReference>
<evidence type="ECO:0000313" key="3">
    <source>
        <dbReference type="EMBL" id="PNJ77976.1"/>
    </source>
</evidence>
<dbReference type="GO" id="GO:0006888">
    <property type="term" value="P:endoplasmic reticulum to Golgi vesicle-mediated transport"/>
    <property type="evidence" value="ECO:0007669"/>
    <property type="project" value="UniProtKB-UniRule"/>
</dbReference>
<comment type="caution">
    <text evidence="1">Lacks conserved residue(s) required for the propagation of feature annotation.</text>
</comment>
<comment type="similarity">
    <text evidence="1">Belongs to the ERGIC family.</text>
</comment>
<gene>
    <name evidence="3" type="ORF">CR201_G0004804</name>
</gene>
<evidence type="ECO:0000259" key="2">
    <source>
        <dbReference type="Pfam" id="PF13850"/>
    </source>
</evidence>
<dbReference type="PANTHER" id="PTHR10984:SF36">
    <property type="entry name" value="ENDOPLASMIC RETICULUM-GOLGI INTERMEDIATE COMPARTMENT PROTEIN 1"/>
    <property type="match status" value="1"/>
</dbReference>
<organism evidence="3">
    <name type="scientific">Pongo abelii</name>
    <name type="common">Sumatran orangutan</name>
    <name type="synonym">Pongo pygmaeus abelii</name>
    <dbReference type="NCBI Taxonomy" id="9601"/>
    <lineage>
        <taxon>Eukaryota</taxon>
        <taxon>Metazoa</taxon>
        <taxon>Chordata</taxon>
        <taxon>Craniata</taxon>
        <taxon>Vertebrata</taxon>
        <taxon>Euteleostomi</taxon>
        <taxon>Mammalia</taxon>
        <taxon>Eutheria</taxon>
        <taxon>Euarchontoglires</taxon>
        <taxon>Primates</taxon>
        <taxon>Haplorrhini</taxon>
        <taxon>Catarrhini</taxon>
        <taxon>Hominidae</taxon>
        <taxon>Pongo</taxon>
    </lineage>
</organism>
<keyword evidence="1" id="KW-0813">Transport</keyword>
<dbReference type="GO" id="GO:0033116">
    <property type="term" value="C:endoplasmic reticulum-Golgi intermediate compartment membrane"/>
    <property type="evidence" value="ECO:0007669"/>
    <property type="project" value="UniProtKB-SubCell"/>
</dbReference>